<evidence type="ECO:0000256" key="6">
    <source>
        <dbReference type="ARBA" id="ARBA00022801"/>
    </source>
</evidence>
<organism evidence="17 18">
    <name type="scientific">Caenorhabditis briggsae</name>
    <dbReference type="NCBI Taxonomy" id="6238"/>
    <lineage>
        <taxon>Eukaryota</taxon>
        <taxon>Metazoa</taxon>
        <taxon>Ecdysozoa</taxon>
        <taxon>Nematoda</taxon>
        <taxon>Chromadorea</taxon>
        <taxon>Rhabditida</taxon>
        <taxon>Rhabditina</taxon>
        <taxon>Rhabditomorpha</taxon>
        <taxon>Rhabditoidea</taxon>
        <taxon>Rhabditidae</taxon>
        <taxon>Peloderinae</taxon>
        <taxon>Caenorhabditis</taxon>
    </lineage>
</organism>
<protein>
    <recommendedName>
        <fullName evidence="3">N-acetylphosphatidylethanolamine-hydrolyzing phospholipase D</fullName>
        <ecNumber evidence="3">3.1.4.54</ecNumber>
    </recommendedName>
</protein>
<evidence type="ECO:0000313" key="18">
    <source>
        <dbReference type="Proteomes" id="UP000829354"/>
    </source>
</evidence>
<accession>A0AAE9EVI6</accession>
<comment type="catalytic activity">
    <reaction evidence="12">
        <text>an N-acyl-1,2-diacyl-sn-glycero-3-phosphoethanolamine + H2O = an N-acylethanolamine + a 1,2-diacyl-sn-glycero-3-phosphate + H(+)</text>
        <dbReference type="Rhea" id="RHEA:33159"/>
        <dbReference type="ChEBI" id="CHEBI:15377"/>
        <dbReference type="ChEBI" id="CHEBI:15378"/>
        <dbReference type="ChEBI" id="CHEBI:52640"/>
        <dbReference type="ChEBI" id="CHEBI:58608"/>
        <dbReference type="ChEBI" id="CHEBI:62537"/>
        <dbReference type="EC" id="3.1.4.54"/>
    </reaction>
    <physiologicalReaction direction="left-to-right" evidence="12">
        <dbReference type="Rhea" id="RHEA:33160"/>
    </physiologicalReaction>
</comment>
<dbReference type="Gene3D" id="3.60.15.10">
    <property type="entry name" value="Ribonuclease Z/Hydroxyacylglutathione hydrolase-like"/>
    <property type="match status" value="1"/>
</dbReference>
<evidence type="ECO:0000259" key="16">
    <source>
        <dbReference type="Pfam" id="PF12706"/>
    </source>
</evidence>
<keyword evidence="18" id="KW-1185">Reference proteome</keyword>
<evidence type="ECO:0000313" key="17">
    <source>
        <dbReference type="EMBL" id="UMM30361.1"/>
    </source>
</evidence>
<evidence type="ECO:0000256" key="14">
    <source>
        <dbReference type="ARBA" id="ARBA00059369"/>
    </source>
</evidence>
<sequence>MGNVLPRGNLENLQTENRYVSPEQHRVCTADCLRSVVCVSVICVLSHVAENFVAVVMSVPTTSNREKEEEEAGGEYGNEDEGPFARPVKNGKTFANPPSFKNWGGIPGFFQIPKLLFKETNLENVPTDQRILDVEIPVHNITASDFQSNSDLFATWLGHATVLVSLEGVKFITDPVWAERASFTSFAGPKRYRPPPMELEDLPELDFAVVSHDHYDHLDAEAVKKITDMNPGIYWFVPMGMKSWMEGQGIGIDGSSSVTELSWGEHGTFEKNGKEFQIWCLPAQHWGQRGPFDRNRRLWSGWAVIGENRRFYYSGDTGNCDSEFKKFGKKLGPFDLAAIPIGAYEPRWFMKSQHINPEEAIGVHEMIRSKNSIGIHWGTYHMGSYEYYLEPRDKLKELMDAREDLKDTNFVTIEMGRIWEAPDKK</sequence>
<name>A0AAE9EVI6_CAEBR</name>
<evidence type="ECO:0000256" key="7">
    <source>
        <dbReference type="ARBA" id="ARBA00022833"/>
    </source>
</evidence>
<dbReference type="PANTHER" id="PTHR15032">
    <property type="entry name" value="N-ACYL-PHOSPHATIDYLETHANOLAMINE-HYDROLYZING PHOSPHOLIPASE D"/>
    <property type="match status" value="1"/>
</dbReference>
<feature type="region of interest" description="Disordered" evidence="15">
    <location>
        <begin position="62"/>
        <end position="91"/>
    </location>
</feature>
<dbReference type="GO" id="GO:0070291">
    <property type="term" value="P:N-acylethanolamine metabolic process"/>
    <property type="evidence" value="ECO:0007669"/>
    <property type="project" value="UniProtKB-ARBA"/>
</dbReference>
<keyword evidence="9" id="KW-0443">Lipid metabolism</keyword>
<keyword evidence="5" id="KW-0479">Metal-binding</keyword>
<dbReference type="EMBL" id="CP092623">
    <property type="protein sequence ID" value="UMM30361.1"/>
    <property type="molecule type" value="Genomic_DNA"/>
</dbReference>
<evidence type="ECO:0000256" key="15">
    <source>
        <dbReference type="SAM" id="MobiDB-lite"/>
    </source>
</evidence>
<comment type="catalytic activity">
    <reaction evidence="11">
        <text>N-(5Z,8Z,11Z,14Z-eicosatetraenoyl)-1,2-di-(9Z-octadecenoyl)-sn-glycero-3-phosphoethanolamine + H2O = N-(5Z,8Z,11Z,14Z-eicosatetraenoyl)-ethanolamine + 1,2-di-(9Z-octadecenoyl)-sn-glycero-3-phosphate + H(+)</text>
        <dbReference type="Rhea" id="RHEA:45528"/>
        <dbReference type="ChEBI" id="CHEBI:2700"/>
        <dbReference type="ChEBI" id="CHEBI:15377"/>
        <dbReference type="ChEBI" id="CHEBI:15378"/>
        <dbReference type="ChEBI" id="CHEBI:74546"/>
        <dbReference type="ChEBI" id="CHEBI:85277"/>
    </reaction>
    <physiologicalReaction direction="left-to-right" evidence="11">
        <dbReference type="Rhea" id="RHEA:45529"/>
    </physiologicalReaction>
</comment>
<comment type="cofactor">
    <cofactor evidence="1">
        <name>Zn(2+)</name>
        <dbReference type="ChEBI" id="CHEBI:29105"/>
    </cofactor>
</comment>
<dbReference type="Proteomes" id="UP000829354">
    <property type="component" value="Chromosome IV"/>
</dbReference>
<gene>
    <name evidence="17" type="ORF">L5515_012274</name>
</gene>
<keyword evidence="6" id="KW-0378">Hydrolase</keyword>
<dbReference type="AlphaFoldDB" id="A0AAE9EVI6"/>
<comment type="catalytic activity">
    <reaction evidence="13">
        <text>1,2-dihexadecanoyl-sn-glycero-3-phospho-(N-hexadecanoyl)-ethanolamine + H2O = 1,2-dihexadecanoyl-sn-glycero-3-phosphate + N-hexadecanoylethanolamine + H(+)</text>
        <dbReference type="Rhea" id="RHEA:51408"/>
        <dbReference type="ChEBI" id="CHEBI:15377"/>
        <dbReference type="ChEBI" id="CHEBI:15378"/>
        <dbReference type="ChEBI" id="CHEBI:71464"/>
        <dbReference type="ChEBI" id="CHEBI:72859"/>
        <dbReference type="ChEBI" id="CHEBI:134072"/>
    </reaction>
    <physiologicalReaction direction="left-to-right" evidence="13">
        <dbReference type="Rhea" id="RHEA:51409"/>
    </physiologicalReaction>
</comment>
<evidence type="ECO:0000256" key="3">
    <source>
        <dbReference type="ARBA" id="ARBA00012279"/>
    </source>
</evidence>
<evidence type="ECO:0000256" key="11">
    <source>
        <dbReference type="ARBA" id="ARBA00048025"/>
    </source>
</evidence>
<comment type="function">
    <text evidence="14">D-type phospholipase that hydrolyzes N-acyl-phosphatidylethanolamines (NAPEs) to produce bioactive N-acylethanolamines/fatty acid ethanolamides (NAEs/FAEs) and phosphatidic acid. NAEs are bioactive lipids that are involved in diverse physiological processes such as growth and lifespan.</text>
</comment>
<evidence type="ECO:0000256" key="8">
    <source>
        <dbReference type="ARBA" id="ARBA00022963"/>
    </source>
</evidence>
<evidence type="ECO:0000256" key="4">
    <source>
        <dbReference type="ARBA" id="ARBA00022668"/>
    </source>
</evidence>
<feature type="domain" description="Metallo-beta-lactamase" evidence="16">
    <location>
        <begin position="171"/>
        <end position="377"/>
    </location>
</feature>
<dbReference type="PANTHER" id="PTHR15032:SF4">
    <property type="entry name" value="N-ACYL-PHOSPHATIDYLETHANOLAMINE-HYDROLYZING PHOSPHOLIPASE D"/>
    <property type="match status" value="1"/>
</dbReference>
<dbReference type="GO" id="GO:0070290">
    <property type="term" value="F:N-acylphosphatidylethanolamine-specific phospholipase D activity"/>
    <property type="evidence" value="ECO:0007669"/>
    <property type="project" value="UniProtKB-EC"/>
</dbReference>
<evidence type="ECO:0000256" key="12">
    <source>
        <dbReference type="ARBA" id="ARBA00051257"/>
    </source>
</evidence>
<evidence type="ECO:0000256" key="13">
    <source>
        <dbReference type="ARBA" id="ARBA00053011"/>
    </source>
</evidence>
<comment type="similarity">
    <text evidence="2">Belongs to the NAPE-PLD family.</text>
</comment>
<feature type="compositionally biased region" description="Acidic residues" evidence="15">
    <location>
        <begin position="68"/>
        <end position="82"/>
    </location>
</feature>
<proteinExistence type="inferred from homology"/>
<dbReference type="GO" id="GO:0046872">
    <property type="term" value="F:metal ion binding"/>
    <property type="evidence" value="ECO:0007669"/>
    <property type="project" value="UniProtKB-KW"/>
</dbReference>
<dbReference type="Pfam" id="PF12706">
    <property type="entry name" value="Lactamase_B_2"/>
    <property type="match status" value="1"/>
</dbReference>
<dbReference type="InterPro" id="IPR001279">
    <property type="entry name" value="Metallo-B-lactamas"/>
</dbReference>
<dbReference type="FunFam" id="3.60.15.10:FF:000136">
    <property type="entry name" value="N-Acyl Phosphatidyl Ethanolamine specific phospholipase D (NAPE-PLD) homolog"/>
    <property type="match status" value="1"/>
</dbReference>
<evidence type="ECO:0000256" key="9">
    <source>
        <dbReference type="ARBA" id="ARBA00023098"/>
    </source>
</evidence>
<evidence type="ECO:0000256" key="5">
    <source>
        <dbReference type="ARBA" id="ARBA00022723"/>
    </source>
</evidence>
<keyword evidence="10" id="KW-1208">Phospholipid metabolism</keyword>
<keyword evidence="8" id="KW-0442">Lipid degradation</keyword>
<dbReference type="SUPFAM" id="SSF56281">
    <property type="entry name" value="Metallo-hydrolase/oxidoreductase"/>
    <property type="match status" value="1"/>
</dbReference>
<evidence type="ECO:0000256" key="2">
    <source>
        <dbReference type="ARBA" id="ARBA00010127"/>
    </source>
</evidence>
<evidence type="ECO:0000256" key="1">
    <source>
        <dbReference type="ARBA" id="ARBA00001947"/>
    </source>
</evidence>
<keyword evidence="4" id="KW-0595">Phospholipid degradation</keyword>
<dbReference type="GO" id="GO:0009395">
    <property type="term" value="P:phospholipid catabolic process"/>
    <property type="evidence" value="ECO:0007669"/>
    <property type="project" value="UniProtKB-KW"/>
</dbReference>
<dbReference type="InterPro" id="IPR036866">
    <property type="entry name" value="RibonucZ/Hydroxyglut_hydro"/>
</dbReference>
<evidence type="ECO:0000256" key="10">
    <source>
        <dbReference type="ARBA" id="ARBA00023264"/>
    </source>
</evidence>
<keyword evidence="7" id="KW-0862">Zinc</keyword>
<dbReference type="EC" id="3.1.4.54" evidence="3"/>
<reference evidence="17 18" key="1">
    <citation type="submission" date="2022-04" db="EMBL/GenBank/DDBJ databases">
        <title>Chromosome-level reference genomes for two strains of Caenorhabditis briggsae: an improved platform for comparative genomics.</title>
        <authorList>
            <person name="Stevens L."/>
            <person name="Andersen E."/>
        </authorList>
    </citation>
    <scope>NUCLEOTIDE SEQUENCE [LARGE SCALE GENOMIC DNA]</scope>
    <source>
        <strain evidence="17">VX34</strain>
        <tissue evidence="17">Whole-organism</tissue>
    </source>
</reference>